<accession>A0A9P7VDK3</accession>
<keyword evidence="2" id="KW-1185">Reference proteome</keyword>
<dbReference type="Proteomes" id="UP000790833">
    <property type="component" value="Unassembled WGS sequence"/>
</dbReference>
<proteinExistence type="predicted"/>
<reference evidence="1" key="1">
    <citation type="submission" date="2021-03" db="EMBL/GenBank/DDBJ databases">
        <authorList>
            <person name="Palmer J.M."/>
        </authorList>
    </citation>
    <scope>NUCLEOTIDE SEQUENCE</scope>
    <source>
        <strain evidence="1">ARV_011</strain>
    </source>
</reference>
<name>A0A9P7VDK3_9ASCO</name>
<gene>
    <name evidence="1" type="ORF">KQ657_002217</name>
</gene>
<dbReference type="RefSeq" id="XP_043051377.1">
    <property type="nucleotide sequence ID" value="XM_043192989.1"/>
</dbReference>
<evidence type="ECO:0000313" key="2">
    <source>
        <dbReference type="Proteomes" id="UP000790833"/>
    </source>
</evidence>
<dbReference type="OrthoDB" id="3986620at2759"/>
<comment type="caution">
    <text evidence="1">The sequence shown here is derived from an EMBL/GenBank/DDBJ whole genome shotgun (WGS) entry which is preliminary data.</text>
</comment>
<dbReference type="GeneID" id="66115591"/>
<dbReference type="EMBL" id="JAHMUF010000002">
    <property type="protein sequence ID" value="KAG7195832.1"/>
    <property type="molecule type" value="Genomic_DNA"/>
</dbReference>
<organism evidence="1 2">
    <name type="scientific">Scheffersomyces spartinae</name>
    <dbReference type="NCBI Taxonomy" id="45513"/>
    <lineage>
        <taxon>Eukaryota</taxon>
        <taxon>Fungi</taxon>
        <taxon>Dikarya</taxon>
        <taxon>Ascomycota</taxon>
        <taxon>Saccharomycotina</taxon>
        <taxon>Pichiomycetes</taxon>
        <taxon>Debaryomycetaceae</taxon>
        <taxon>Scheffersomyces</taxon>
    </lineage>
</organism>
<dbReference type="AlphaFoldDB" id="A0A9P7VDK3"/>
<sequence length="323" mass="36841">MSVYITNPTLFVKPSTTVTEGSLSQLVDLLKQLDLTTLIDLTYALLTKPEHCKLNELLAIWEIRLLLHVVTYDLKSAKIEGVNLINALYMRENSISIGAPMERQEVYPLPKNNDGIIQYGLLILMIRLKSTVDMNLVNEVYKLGYQIRLKNPDKLKLQNLSYYVMSILITTNGNWTLLNFTGSLIFQLSQNASINEIDKLFLSNVTALEFLVEKILGISPSKTEDVLNTFLLPETVSSVKYLFKTESLATIESVDQKDIISLLGLWELSNTYGAKIENNDFILHASEPLSEIDLCYQLIFRHWREDCSRVFCFEKEDSVVKKT</sequence>
<protein>
    <submittedName>
        <fullName evidence="1">Uncharacterized protein</fullName>
    </submittedName>
</protein>
<evidence type="ECO:0000313" key="1">
    <source>
        <dbReference type="EMBL" id="KAG7195832.1"/>
    </source>
</evidence>